<dbReference type="Proteomes" id="UP000319578">
    <property type="component" value="Unassembled WGS sequence"/>
</dbReference>
<keyword evidence="5" id="KW-1185">Reference proteome</keyword>
<dbReference type="AlphaFoldDB" id="A0A0K9YZ23"/>
<dbReference type="PATRIC" id="fig|54915.3.peg.7193"/>
<proteinExistence type="predicted"/>
<comment type="caution">
    <text evidence="3">The sequence shown here is derived from an EMBL/GenBank/DDBJ whole genome shotgun (WGS) entry which is preliminary data.</text>
</comment>
<evidence type="ECO:0000313" key="3">
    <source>
        <dbReference type="EMBL" id="KNB73983.1"/>
    </source>
</evidence>
<evidence type="ECO:0000313" key="2">
    <source>
        <dbReference type="EMBL" id="GED72351.1"/>
    </source>
</evidence>
<evidence type="ECO:0000259" key="1">
    <source>
        <dbReference type="Pfam" id="PF07550"/>
    </source>
</evidence>
<accession>A0A0K9YZ23</accession>
<dbReference type="Proteomes" id="UP000036834">
    <property type="component" value="Unassembled WGS sequence"/>
</dbReference>
<protein>
    <recommendedName>
        <fullName evidence="1">Heme-binding protein Shr-like Hb-interacting domain-containing protein</fullName>
    </recommendedName>
</protein>
<evidence type="ECO:0000313" key="4">
    <source>
        <dbReference type="Proteomes" id="UP000036834"/>
    </source>
</evidence>
<dbReference type="EMBL" id="LGIQ01000005">
    <property type="protein sequence ID" value="KNB73983.1"/>
    <property type="molecule type" value="Genomic_DNA"/>
</dbReference>
<dbReference type="Pfam" id="PF07550">
    <property type="entry name" value="Shr-like_HID"/>
    <property type="match status" value="1"/>
</dbReference>
<reference evidence="2 5" key="3">
    <citation type="submission" date="2019-06" db="EMBL/GenBank/DDBJ databases">
        <title>Whole genome shotgun sequence of Brevibacillus reuszeri NBRC 15719.</title>
        <authorList>
            <person name="Hosoyama A."/>
            <person name="Uohara A."/>
            <person name="Ohji S."/>
            <person name="Ichikawa N."/>
        </authorList>
    </citation>
    <scope>NUCLEOTIDE SEQUENCE [LARGE SCALE GENOMIC DNA]</scope>
    <source>
        <strain evidence="2 5">NBRC 15719</strain>
    </source>
</reference>
<reference evidence="3" key="2">
    <citation type="submission" date="2015-07" db="EMBL/GenBank/DDBJ databases">
        <title>MeaNS - Measles Nucleotide Surveillance Program.</title>
        <authorList>
            <person name="Tran T."/>
            <person name="Druce J."/>
        </authorList>
    </citation>
    <scope>NUCLEOTIDE SEQUENCE</scope>
    <source>
        <strain evidence="3">DSM 9887</strain>
    </source>
</reference>
<dbReference type="EMBL" id="BJON01000029">
    <property type="protein sequence ID" value="GED72351.1"/>
    <property type="molecule type" value="Genomic_DNA"/>
</dbReference>
<feature type="domain" description="Heme-binding protein Shr-like Hb-interacting" evidence="1">
    <location>
        <begin position="2"/>
        <end position="52"/>
    </location>
</feature>
<dbReference type="InterPro" id="IPR011432">
    <property type="entry name" value="Shr-like_HID"/>
</dbReference>
<organism evidence="3 4">
    <name type="scientific">Brevibacillus reuszeri</name>
    <dbReference type="NCBI Taxonomy" id="54915"/>
    <lineage>
        <taxon>Bacteria</taxon>
        <taxon>Bacillati</taxon>
        <taxon>Bacillota</taxon>
        <taxon>Bacilli</taxon>
        <taxon>Bacillales</taxon>
        <taxon>Paenibacillaceae</taxon>
        <taxon>Brevibacillus</taxon>
    </lineage>
</organism>
<sequence length="158" mass="17135">MNDVSVGAGEWTTKAGKLILDPADIVALQTPGSKEITVIATGYEDSTVTQNIATGALSESKSSVNPTPGNSPRPGTGFFMVLTAKDKYGNPLQNYQFKFDIEVNNSNSTTVSLLLIIIRVILNQLRMSNLYPIVLTIMVNRIFPFNGDQTVTRGILLK</sequence>
<reference evidence="4" key="1">
    <citation type="submission" date="2015-07" db="EMBL/GenBank/DDBJ databases">
        <title>Genome sequencing project for genomic taxonomy and phylogenomics of Bacillus-like bacteria.</title>
        <authorList>
            <person name="Liu B."/>
            <person name="Wang J."/>
            <person name="Zhu Y."/>
            <person name="Liu G."/>
            <person name="Chen Q."/>
            <person name="Chen Z."/>
            <person name="Lan J."/>
            <person name="Che J."/>
            <person name="Ge C."/>
            <person name="Shi H."/>
            <person name="Pan Z."/>
            <person name="Liu X."/>
        </authorList>
    </citation>
    <scope>NUCLEOTIDE SEQUENCE [LARGE SCALE GENOMIC DNA]</scope>
    <source>
        <strain evidence="4">DSM 9887</strain>
    </source>
</reference>
<evidence type="ECO:0000313" key="5">
    <source>
        <dbReference type="Proteomes" id="UP000319578"/>
    </source>
</evidence>
<gene>
    <name evidence="3" type="ORF">ADS79_08690</name>
    <name evidence="2" type="ORF">BRE01_60530</name>
</gene>
<name>A0A0K9YZ23_9BACL</name>